<dbReference type="InterPro" id="IPR036291">
    <property type="entry name" value="NAD(P)-bd_dom_sf"/>
</dbReference>
<proteinExistence type="inferred from homology"/>
<keyword evidence="3" id="KW-0560">Oxidoreductase</keyword>
<dbReference type="NCBIfam" id="TIGR00978">
    <property type="entry name" value="asd_EA"/>
    <property type="match status" value="1"/>
</dbReference>
<dbReference type="RefSeq" id="WP_148899844.1">
    <property type="nucleotide sequence ID" value="NZ_VNHY01000005.1"/>
</dbReference>
<dbReference type="Pfam" id="PF02774">
    <property type="entry name" value="Semialdhyde_dhC"/>
    <property type="match status" value="1"/>
</dbReference>
<evidence type="ECO:0000256" key="2">
    <source>
        <dbReference type="ARBA" id="ARBA00022857"/>
    </source>
</evidence>
<dbReference type="GO" id="GO:0051287">
    <property type="term" value="F:NAD binding"/>
    <property type="evidence" value="ECO:0007669"/>
    <property type="project" value="InterPro"/>
</dbReference>
<dbReference type="GO" id="GO:0046983">
    <property type="term" value="F:protein dimerization activity"/>
    <property type="evidence" value="ECO:0007669"/>
    <property type="project" value="InterPro"/>
</dbReference>
<feature type="active site" description="Proton acceptor" evidence="4">
    <location>
        <position position="243"/>
    </location>
</feature>
<dbReference type="SMART" id="SM00859">
    <property type="entry name" value="Semialdhyde_dh"/>
    <property type="match status" value="1"/>
</dbReference>
<keyword evidence="2" id="KW-0521">NADP</keyword>
<dbReference type="CDD" id="cd02315">
    <property type="entry name" value="ScASADH_like_N"/>
    <property type="match status" value="1"/>
</dbReference>
<evidence type="ECO:0000259" key="5">
    <source>
        <dbReference type="SMART" id="SM00859"/>
    </source>
</evidence>
<dbReference type="NCBIfam" id="NF006416">
    <property type="entry name" value="PRK08664.1"/>
    <property type="match status" value="1"/>
</dbReference>
<comment type="caution">
    <text evidence="6">The sequence shown here is derived from an EMBL/GenBank/DDBJ whole genome shotgun (WGS) entry which is preliminary data.</text>
</comment>
<dbReference type="GO" id="GO:0009086">
    <property type="term" value="P:methionine biosynthetic process"/>
    <property type="evidence" value="ECO:0007669"/>
    <property type="project" value="UniProtKB-ARBA"/>
</dbReference>
<dbReference type="SUPFAM" id="SSF55347">
    <property type="entry name" value="Glyceraldehyde-3-phosphate dehydrogenase-like, C-terminal domain"/>
    <property type="match status" value="1"/>
</dbReference>
<dbReference type="EMBL" id="VNHY01000005">
    <property type="protein sequence ID" value="TYP91702.1"/>
    <property type="molecule type" value="Genomic_DNA"/>
</dbReference>
<dbReference type="OrthoDB" id="9805684at2"/>
<dbReference type="InterPro" id="IPR005676">
    <property type="entry name" value="Asp_semi-ald_DH_pep-lack"/>
</dbReference>
<gene>
    <name evidence="6" type="ORF">LX73_2528</name>
</gene>
<evidence type="ECO:0000313" key="7">
    <source>
        <dbReference type="Proteomes" id="UP000324595"/>
    </source>
</evidence>
<dbReference type="InterPro" id="IPR000534">
    <property type="entry name" value="Semialdehyde_DH_NAD-bd"/>
</dbReference>
<evidence type="ECO:0000256" key="3">
    <source>
        <dbReference type="ARBA" id="ARBA00023002"/>
    </source>
</evidence>
<dbReference type="PANTHER" id="PTHR46718">
    <property type="entry name" value="ASPARTATE-SEMIALDEHYDE DEHYDROGENASE"/>
    <property type="match status" value="1"/>
</dbReference>
<dbReference type="PANTHER" id="PTHR46718:SF1">
    <property type="entry name" value="ASPARTATE-SEMIALDEHYDE DEHYDROGENASE"/>
    <property type="match status" value="1"/>
</dbReference>
<dbReference type="InterPro" id="IPR012280">
    <property type="entry name" value="Semialdhyde_DH_dimer_dom"/>
</dbReference>
<dbReference type="SUPFAM" id="SSF51735">
    <property type="entry name" value="NAD(P)-binding Rossmann-fold domains"/>
    <property type="match status" value="1"/>
</dbReference>
<organism evidence="6 7">
    <name type="scientific">Fodinibius salinus</name>
    <dbReference type="NCBI Taxonomy" id="860790"/>
    <lineage>
        <taxon>Bacteria</taxon>
        <taxon>Pseudomonadati</taxon>
        <taxon>Balneolota</taxon>
        <taxon>Balneolia</taxon>
        <taxon>Balneolales</taxon>
        <taxon>Balneolaceae</taxon>
        <taxon>Fodinibius</taxon>
    </lineage>
</organism>
<dbReference type="Pfam" id="PF01118">
    <property type="entry name" value="Semialdhyde_dh"/>
    <property type="match status" value="1"/>
</dbReference>
<evidence type="ECO:0000256" key="4">
    <source>
        <dbReference type="PIRSR" id="PIRSR000148-1"/>
    </source>
</evidence>
<dbReference type="GO" id="GO:0009088">
    <property type="term" value="P:threonine biosynthetic process"/>
    <property type="evidence" value="ECO:0007669"/>
    <property type="project" value="TreeGrafter"/>
</dbReference>
<dbReference type="Gene3D" id="3.30.360.10">
    <property type="entry name" value="Dihydrodipicolinate Reductase, domain 2"/>
    <property type="match status" value="1"/>
</dbReference>
<comment type="similarity">
    <text evidence="1">Belongs to the aspartate-semialdehyde dehydrogenase family.</text>
</comment>
<dbReference type="AlphaFoldDB" id="A0A5D3YEC9"/>
<dbReference type="InterPro" id="IPR051823">
    <property type="entry name" value="ASADH-related"/>
</dbReference>
<dbReference type="Proteomes" id="UP000324595">
    <property type="component" value="Unassembled WGS sequence"/>
</dbReference>
<protein>
    <submittedName>
        <fullName evidence="6">Aspartate semialdehyde dehydrogenase</fullName>
    </submittedName>
</protein>
<dbReference type="PIRSF" id="PIRSF000148">
    <property type="entry name" value="ASA_dh"/>
    <property type="match status" value="1"/>
</dbReference>
<feature type="active site" description="Acyl-thioester intermediate" evidence="4">
    <location>
        <position position="150"/>
    </location>
</feature>
<name>A0A5D3YEC9_9BACT</name>
<accession>A0A5D3YEC9</accession>
<dbReference type="GO" id="GO:0004073">
    <property type="term" value="F:aspartate-semialdehyde dehydrogenase activity"/>
    <property type="evidence" value="ECO:0007669"/>
    <property type="project" value="TreeGrafter"/>
</dbReference>
<feature type="domain" description="Semialdehyde dehydrogenase NAD-binding" evidence="5">
    <location>
        <begin position="5"/>
        <end position="131"/>
    </location>
</feature>
<reference evidence="6 7" key="1">
    <citation type="submission" date="2019-07" db="EMBL/GenBank/DDBJ databases">
        <title>Genomic Encyclopedia of Archaeal and Bacterial Type Strains, Phase II (KMG-II): from individual species to whole genera.</title>
        <authorList>
            <person name="Goeker M."/>
        </authorList>
    </citation>
    <scope>NUCLEOTIDE SEQUENCE [LARGE SCALE GENOMIC DNA]</scope>
    <source>
        <strain evidence="6 7">DSM 21935</strain>
    </source>
</reference>
<dbReference type="GO" id="GO:0050661">
    <property type="term" value="F:NADP binding"/>
    <property type="evidence" value="ECO:0007669"/>
    <property type="project" value="InterPro"/>
</dbReference>
<sequence>MPSHNVGILGATGAVGQKFIRLLENHPWFTISKLGASQRSAGKKYTNAVHWIEKTELPRQAADIEVSECIPDHFQDVDFVFSGLDSSVAGDIEQQFAEAGIPVISNAKNYRMHDQVPLLVPEVNPDHAKLIKKQSFTDDGSGWIVTNPNCVSVPLSMSLKPLAAAFGIESVIVTSMQSVSGAGYPGVSSLDIIGNVVPHIGGEEPKVQTESTKVLGNLADDIIDFNDFTIQATAVRVPTIEGHLLSVAVKLNNTPSSIQKAEQAFTEWDNPISDLDLPSSPDNPIRLYQKERYPQPRLHADREGGMQTAVGRLREGTVMDLGYVTMAHNTIRGAAGGAILNAELLVAKEYIK</sequence>
<evidence type="ECO:0000256" key="1">
    <source>
        <dbReference type="ARBA" id="ARBA00010584"/>
    </source>
</evidence>
<evidence type="ECO:0000313" key="6">
    <source>
        <dbReference type="EMBL" id="TYP91702.1"/>
    </source>
</evidence>
<dbReference type="CDD" id="cd18130">
    <property type="entry name" value="ASADH_C_arch_fung_like"/>
    <property type="match status" value="1"/>
</dbReference>
<keyword evidence="7" id="KW-1185">Reference proteome</keyword>
<dbReference type="Gene3D" id="3.40.50.720">
    <property type="entry name" value="NAD(P)-binding Rossmann-like Domain"/>
    <property type="match status" value="1"/>
</dbReference>